<accession>A0A382FMM7</accession>
<feature type="domain" description="NERD" evidence="1">
    <location>
        <begin position="14"/>
        <end position="125"/>
    </location>
</feature>
<evidence type="ECO:0000313" key="3">
    <source>
        <dbReference type="EMBL" id="SVB63221.1"/>
    </source>
</evidence>
<dbReference type="EMBL" id="UINC01050360">
    <property type="protein sequence ID" value="SVB63221.1"/>
    <property type="molecule type" value="Genomic_DNA"/>
</dbReference>
<feature type="non-terminal residue" evidence="3">
    <location>
        <position position="1"/>
    </location>
</feature>
<dbReference type="InterPro" id="IPR027417">
    <property type="entry name" value="P-loop_NTPase"/>
</dbReference>
<dbReference type="Pfam" id="PF09848">
    <property type="entry name" value="SLFN-g3_helicase"/>
    <property type="match status" value="1"/>
</dbReference>
<dbReference type="InterPro" id="IPR018647">
    <property type="entry name" value="SLFN_3-like_DNA/RNA_helicase"/>
</dbReference>
<feature type="domain" description="Schlafen group 3-like DNA/RNA helicase" evidence="2">
    <location>
        <begin position="229"/>
        <end position="307"/>
    </location>
</feature>
<feature type="non-terminal residue" evidence="3">
    <location>
        <position position="441"/>
    </location>
</feature>
<evidence type="ECO:0000259" key="2">
    <source>
        <dbReference type="Pfam" id="PF09848"/>
    </source>
</evidence>
<protein>
    <recommendedName>
        <fullName evidence="4">NERD domain-containing protein</fullName>
    </recommendedName>
</protein>
<reference evidence="3" key="1">
    <citation type="submission" date="2018-05" db="EMBL/GenBank/DDBJ databases">
        <authorList>
            <person name="Lanie J.A."/>
            <person name="Ng W.-L."/>
            <person name="Kazmierczak K.M."/>
            <person name="Andrzejewski T.M."/>
            <person name="Davidsen T.M."/>
            <person name="Wayne K.J."/>
            <person name="Tettelin H."/>
            <person name="Glass J.I."/>
            <person name="Rusch D."/>
            <person name="Podicherti R."/>
            <person name="Tsui H.-C.T."/>
            <person name="Winkler M.E."/>
        </authorList>
    </citation>
    <scope>NUCLEOTIDE SEQUENCE</scope>
</reference>
<evidence type="ECO:0000259" key="1">
    <source>
        <dbReference type="Pfam" id="PF08378"/>
    </source>
</evidence>
<name>A0A382FMM7_9ZZZZ</name>
<dbReference type="SUPFAM" id="SSF52540">
    <property type="entry name" value="P-loop containing nucleoside triphosphate hydrolases"/>
    <property type="match status" value="1"/>
</dbReference>
<dbReference type="AlphaFoldDB" id="A0A382FMM7"/>
<proteinExistence type="predicted"/>
<dbReference type="Gene3D" id="3.40.50.300">
    <property type="entry name" value="P-loop containing nucleotide triphosphate hydrolases"/>
    <property type="match status" value="1"/>
</dbReference>
<sequence>VKIIPSVIGGGASRAEFLIFNKIRQSKIPGFAFHSLLLSEHQINPTGEADFVIVSPKGLIVIEVKGGGVGRDADGWVFTSRGKVTREVRGPFNQATQALWSLIKLLRREKVGHQAEKISFGHAVAFPQCEFSEESVEWDRAYIWDAERETSESFDDWLDGVFAYWQNRSGKSLASPDCVSALARAMRPFFHHVQTLASRVDEVEHNMHQLTEEQLTRLEMLEENPRVICLGGAGTGKTVLAAETARALGADHNRVVLSCQNPVLASFLRSRLEGEEGVEVIPFAELDVLRPPAEVLIVDEAQDVLDSDGLATVDQAVEGGLQGGRWWIFLDPNTQAAFSKRYDPGVLAQLQQHGVTALLRKNCRNTSDVVTNIQLMTGADLGVATLGPGPGVDTDVYRSVAEAAALAEEKLRALFDEGVSPSDISLLSPLCFEKSTFAHLP</sequence>
<evidence type="ECO:0008006" key="4">
    <source>
        <dbReference type="Google" id="ProtNLM"/>
    </source>
</evidence>
<dbReference type="InterPro" id="IPR011528">
    <property type="entry name" value="NERD"/>
</dbReference>
<organism evidence="3">
    <name type="scientific">marine metagenome</name>
    <dbReference type="NCBI Taxonomy" id="408172"/>
    <lineage>
        <taxon>unclassified sequences</taxon>
        <taxon>metagenomes</taxon>
        <taxon>ecological metagenomes</taxon>
    </lineage>
</organism>
<dbReference type="Pfam" id="PF08378">
    <property type="entry name" value="NERD"/>
    <property type="match status" value="1"/>
</dbReference>
<gene>
    <name evidence="3" type="ORF">METZ01_LOCUS216075</name>
</gene>